<protein>
    <submittedName>
        <fullName evidence="2">General secretion pathway protein G</fullName>
    </submittedName>
</protein>
<dbReference type="AlphaFoldDB" id="A0A1G6X250"/>
<sequence length="126" mass="14000">MSQIALILISLIAAAGVLTDAPEQLLSFYDEVVATGQELATAGDLRSMSNMLDYEYLRRGRYPREKAFPAWLEKAFKENPGKSLLQDHWGRPYVYRVAADQSSYVLFSLGPDGREGSADDLRITGP</sequence>
<dbReference type="RefSeq" id="WP_092075270.1">
    <property type="nucleotide sequence ID" value="NZ_FNAQ01000001.1"/>
</dbReference>
<accession>A0A1G6X250</accession>
<proteinExistence type="predicted"/>
<dbReference type="Proteomes" id="UP000243205">
    <property type="component" value="Unassembled WGS sequence"/>
</dbReference>
<dbReference type="OrthoDB" id="5432593at2"/>
<reference evidence="3" key="1">
    <citation type="submission" date="2016-10" db="EMBL/GenBank/DDBJ databases">
        <authorList>
            <person name="Varghese N."/>
            <person name="Submissions S."/>
        </authorList>
    </citation>
    <scope>NUCLEOTIDE SEQUENCE [LARGE SCALE GENOMIC DNA]</scope>
    <source>
        <strain evidence="3">DSM 8987</strain>
    </source>
</reference>
<evidence type="ECO:0000259" key="1">
    <source>
        <dbReference type="Pfam" id="PF08334"/>
    </source>
</evidence>
<dbReference type="Gene3D" id="3.30.700.10">
    <property type="entry name" value="Glycoprotein, Type 4 Pilin"/>
    <property type="match status" value="1"/>
</dbReference>
<dbReference type="EMBL" id="FNAQ01000001">
    <property type="protein sequence ID" value="SDD72262.1"/>
    <property type="molecule type" value="Genomic_DNA"/>
</dbReference>
<dbReference type="STRING" id="57664.SAMN05661003_101115"/>
<dbReference type="SUPFAM" id="SSF54523">
    <property type="entry name" value="Pili subunits"/>
    <property type="match status" value="1"/>
</dbReference>
<dbReference type="InterPro" id="IPR045584">
    <property type="entry name" value="Pilin-like"/>
</dbReference>
<evidence type="ECO:0000313" key="2">
    <source>
        <dbReference type="EMBL" id="SDD72262.1"/>
    </source>
</evidence>
<keyword evidence="3" id="KW-1185">Reference proteome</keyword>
<gene>
    <name evidence="2" type="ORF">SAMN05661003_101115</name>
</gene>
<dbReference type="InterPro" id="IPR013545">
    <property type="entry name" value="T2SS_protein-GspG_C"/>
</dbReference>
<name>A0A1G6X250_9BACT</name>
<dbReference type="Pfam" id="PF08334">
    <property type="entry name" value="T2SSG"/>
    <property type="match status" value="1"/>
</dbReference>
<evidence type="ECO:0000313" key="3">
    <source>
        <dbReference type="Proteomes" id="UP000243205"/>
    </source>
</evidence>
<organism evidence="2 3">
    <name type="scientific">Desulfuromonas thiophila</name>
    <dbReference type="NCBI Taxonomy" id="57664"/>
    <lineage>
        <taxon>Bacteria</taxon>
        <taxon>Pseudomonadati</taxon>
        <taxon>Thermodesulfobacteriota</taxon>
        <taxon>Desulfuromonadia</taxon>
        <taxon>Desulfuromonadales</taxon>
        <taxon>Desulfuromonadaceae</taxon>
        <taxon>Desulfuromonas</taxon>
    </lineage>
</organism>
<feature type="domain" description="Type II secretion system protein GspG C-terminal" evidence="1">
    <location>
        <begin position="39"/>
        <end position="120"/>
    </location>
</feature>